<keyword evidence="6" id="KW-1185">Reference proteome</keyword>
<evidence type="ECO:0000256" key="2">
    <source>
        <dbReference type="ARBA" id="ARBA00023125"/>
    </source>
</evidence>
<dbReference type="SMART" id="SM00345">
    <property type="entry name" value="HTH_GNTR"/>
    <property type="match status" value="1"/>
</dbReference>
<dbReference type="PANTHER" id="PTHR44846">
    <property type="entry name" value="MANNOSYL-D-GLYCERATE TRANSPORT/METABOLISM SYSTEM REPRESSOR MNGR-RELATED"/>
    <property type="match status" value="1"/>
</dbReference>
<dbReference type="Proteomes" id="UP000664398">
    <property type="component" value="Unassembled WGS sequence"/>
</dbReference>
<organism evidence="5 6">
    <name type="scientific">Leucobacter ruminantium</name>
    <dbReference type="NCBI Taxonomy" id="1289170"/>
    <lineage>
        <taxon>Bacteria</taxon>
        <taxon>Bacillati</taxon>
        <taxon>Actinomycetota</taxon>
        <taxon>Actinomycetes</taxon>
        <taxon>Micrococcales</taxon>
        <taxon>Microbacteriaceae</taxon>
        <taxon>Leucobacter</taxon>
    </lineage>
</organism>
<dbReference type="Pfam" id="PF07702">
    <property type="entry name" value="UTRA"/>
    <property type="match status" value="1"/>
</dbReference>
<feature type="domain" description="HTH gntR-type" evidence="4">
    <location>
        <begin position="17"/>
        <end position="87"/>
    </location>
</feature>
<dbReference type="InterPro" id="IPR050679">
    <property type="entry name" value="Bact_HTH_transcr_reg"/>
</dbReference>
<dbReference type="InterPro" id="IPR036388">
    <property type="entry name" value="WH-like_DNA-bd_sf"/>
</dbReference>
<dbReference type="GO" id="GO:0003677">
    <property type="term" value="F:DNA binding"/>
    <property type="evidence" value="ECO:0007669"/>
    <property type="project" value="UniProtKB-KW"/>
</dbReference>
<dbReference type="GO" id="GO:0045892">
    <property type="term" value="P:negative regulation of DNA-templated transcription"/>
    <property type="evidence" value="ECO:0007669"/>
    <property type="project" value="TreeGrafter"/>
</dbReference>
<dbReference type="PRINTS" id="PR00035">
    <property type="entry name" value="HTHGNTR"/>
</dbReference>
<evidence type="ECO:0000256" key="3">
    <source>
        <dbReference type="ARBA" id="ARBA00023163"/>
    </source>
</evidence>
<comment type="caution">
    <text evidence="5">The sequence shown here is derived from an EMBL/GenBank/DDBJ whole genome shotgun (WGS) entry which is preliminary data.</text>
</comment>
<name>A0A939LSY6_9MICO</name>
<dbReference type="InterPro" id="IPR036390">
    <property type="entry name" value="WH_DNA-bd_sf"/>
</dbReference>
<dbReference type="Pfam" id="PF00392">
    <property type="entry name" value="GntR"/>
    <property type="match status" value="1"/>
</dbReference>
<proteinExistence type="predicted"/>
<dbReference type="Gene3D" id="3.40.1410.10">
    <property type="entry name" value="Chorismate lyase-like"/>
    <property type="match status" value="1"/>
</dbReference>
<evidence type="ECO:0000313" key="6">
    <source>
        <dbReference type="Proteomes" id="UP000664398"/>
    </source>
</evidence>
<dbReference type="GO" id="GO:0003700">
    <property type="term" value="F:DNA-binding transcription factor activity"/>
    <property type="evidence" value="ECO:0007669"/>
    <property type="project" value="InterPro"/>
</dbReference>
<evidence type="ECO:0000313" key="5">
    <source>
        <dbReference type="EMBL" id="MBO1803787.1"/>
    </source>
</evidence>
<reference evidence="5" key="1">
    <citation type="submission" date="2021-03" db="EMBL/GenBank/DDBJ databases">
        <title>Leucobacter chromiisoli sp. nov., isolated from chromium-containing soil of chemical plant.</title>
        <authorList>
            <person name="Xu Z."/>
        </authorList>
    </citation>
    <scope>NUCLEOTIDE SEQUENCE</scope>
    <source>
        <strain evidence="5">A2</strain>
    </source>
</reference>
<dbReference type="PROSITE" id="PS50949">
    <property type="entry name" value="HTH_GNTR"/>
    <property type="match status" value="1"/>
</dbReference>
<dbReference type="SMART" id="SM00866">
    <property type="entry name" value="UTRA"/>
    <property type="match status" value="1"/>
</dbReference>
<keyword evidence="2" id="KW-0238">DNA-binding</keyword>
<sequence>MSVTSSATDGTSGSERAMTAAEVAEAIWAKATEDGLQPGDRIGAERELSARYDVSRWVIRKALEALEEQGRILRTNGRNGGVFVAHDKVVRDLRGHVGLPEYVRARGLEAGATVLGTATTPADEQLAARMEVPEGTWVLRLDRLRLAGGLPLSLETIWLLAERFPGLLDRSLVGSMYELLETEYGLERGEAVETISARPVDREHAASLQVHTGSPILAVSRVARTAGGDVFEYSEELYRADRTEMIVRAPAGASTVRRYIGHAD</sequence>
<dbReference type="InterPro" id="IPR028978">
    <property type="entry name" value="Chorismate_lyase_/UTRA_dom_sf"/>
</dbReference>
<dbReference type="InterPro" id="IPR000524">
    <property type="entry name" value="Tscrpt_reg_HTH_GntR"/>
</dbReference>
<dbReference type="InterPro" id="IPR011663">
    <property type="entry name" value="UTRA"/>
</dbReference>
<dbReference type="RefSeq" id="WP_208044276.1">
    <property type="nucleotide sequence ID" value="NZ_JAGDYL010000001.1"/>
</dbReference>
<keyword evidence="1" id="KW-0805">Transcription regulation</keyword>
<dbReference type="AlphaFoldDB" id="A0A939LSY6"/>
<dbReference type="SUPFAM" id="SSF46785">
    <property type="entry name" value="Winged helix' DNA-binding domain"/>
    <property type="match status" value="1"/>
</dbReference>
<dbReference type="Gene3D" id="1.10.10.10">
    <property type="entry name" value="Winged helix-like DNA-binding domain superfamily/Winged helix DNA-binding domain"/>
    <property type="match status" value="1"/>
</dbReference>
<accession>A0A939LSY6</accession>
<dbReference type="SUPFAM" id="SSF64288">
    <property type="entry name" value="Chorismate lyase-like"/>
    <property type="match status" value="1"/>
</dbReference>
<gene>
    <name evidence="5" type="ORF">J4H91_00435</name>
</gene>
<dbReference type="PANTHER" id="PTHR44846:SF1">
    <property type="entry name" value="MANNOSYL-D-GLYCERATE TRANSPORT_METABOLISM SYSTEM REPRESSOR MNGR-RELATED"/>
    <property type="match status" value="1"/>
</dbReference>
<evidence type="ECO:0000256" key="1">
    <source>
        <dbReference type="ARBA" id="ARBA00023015"/>
    </source>
</evidence>
<dbReference type="EMBL" id="JAGDYL010000001">
    <property type="protein sequence ID" value="MBO1803787.1"/>
    <property type="molecule type" value="Genomic_DNA"/>
</dbReference>
<evidence type="ECO:0000259" key="4">
    <source>
        <dbReference type="PROSITE" id="PS50949"/>
    </source>
</evidence>
<protein>
    <submittedName>
        <fullName evidence="5">GntR family transcriptional regulator</fullName>
    </submittedName>
</protein>
<keyword evidence="3" id="KW-0804">Transcription</keyword>